<proteinExistence type="predicted"/>
<organism evidence="1">
    <name type="scientific">marine sediment metagenome</name>
    <dbReference type="NCBI Taxonomy" id="412755"/>
    <lineage>
        <taxon>unclassified sequences</taxon>
        <taxon>metagenomes</taxon>
        <taxon>ecological metagenomes</taxon>
    </lineage>
</organism>
<name>X0ZH43_9ZZZZ</name>
<protein>
    <submittedName>
        <fullName evidence="1">Uncharacterized protein</fullName>
    </submittedName>
</protein>
<dbReference type="EMBL" id="BART01001440">
    <property type="protein sequence ID" value="GAG68925.1"/>
    <property type="molecule type" value="Genomic_DNA"/>
</dbReference>
<sequence length="204" mass="24149">MLTILIFLVFFLTANIYTSINHLTVEKEVKRFGIENLYGFYSHEQENAIMYNWIRNEAVKIPRKKGDVVCITIGKNRPEIEYIYSFCYPYIKQKNGVMYSWTRNEAVKILRKKGDVVCIPIGNNRPEIEENNVNLKITINDKMKYSYTMNSNDWKLVLINVKGIKDDYIKIKFDVDKTWRPIDLLEDSIDERILGVKVGEIYWE</sequence>
<dbReference type="AlphaFoldDB" id="X0ZH43"/>
<comment type="caution">
    <text evidence="1">The sequence shown here is derived from an EMBL/GenBank/DDBJ whole genome shotgun (WGS) entry which is preliminary data.</text>
</comment>
<accession>X0ZH43</accession>
<gene>
    <name evidence="1" type="ORF">S01H4_05088</name>
</gene>
<reference evidence="1" key="1">
    <citation type="journal article" date="2014" name="Front. Microbiol.">
        <title>High frequency of phylogenetically diverse reductive dehalogenase-homologous genes in deep subseafloor sedimentary metagenomes.</title>
        <authorList>
            <person name="Kawai M."/>
            <person name="Futagami T."/>
            <person name="Toyoda A."/>
            <person name="Takaki Y."/>
            <person name="Nishi S."/>
            <person name="Hori S."/>
            <person name="Arai W."/>
            <person name="Tsubouchi T."/>
            <person name="Morono Y."/>
            <person name="Uchiyama I."/>
            <person name="Ito T."/>
            <person name="Fujiyama A."/>
            <person name="Inagaki F."/>
            <person name="Takami H."/>
        </authorList>
    </citation>
    <scope>NUCLEOTIDE SEQUENCE</scope>
    <source>
        <strain evidence="1">Expedition CK06-06</strain>
    </source>
</reference>
<evidence type="ECO:0000313" key="1">
    <source>
        <dbReference type="EMBL" id="GAG68925.1"/>
    </source>
</evidence>